<feature type="coiled-coil region" evidence="5">
    <location>
        <begin position="635"/>
        <end position="680"/>
    </location>
</feature>
<comment type="subcellular location">
    <subcellularLocation>
        <location evidence="5">Secreted</location>
    </subcellularLocation>
    <subcellularLocation>
        <location evidence="5">Bacterial flagellum</location>
    </subcellularLocation>
</comment>
<dbReference type="GO" id="GO:0009424">
    <property type="term" value="C:bacterial-type flagellum hook"/>
    <property type="evidence" value="ECO:0007669"/>
    <property type="project" value="UniProtKB-UniRule"/>
</dbReference>
<comment type="subunit">
    <text evidence="2 5">Homopentamer.</text>
</comment>
<dbReference type="GO" id="GO:0007155">
    <property type="term" value="P:cell adhesion"/>
    <property type="evidence" value="ECO:0007669"/>
    <property type="project" value="InterPro"/>
</dbReference>
<dbReference type="InterPro" id="IPR040026">
    <property type="entry name" value="FliD"/>
</dbReference>
<dbReference type="AlphaFoldDB" id="A0A5Q2TGW9"/>
<keyword evidence="8" id="KW-0966">Cell projection</keyword>
<gene>
    <name evidence="8" type="primary">fliD</name>
    <name evidence="8" type="ORF">GI584_08620</name>
</gene>
<evidence type="ECO:0000313" key="9">
    <source>
        <dbReference type="Proteomes" id="UP000339690"/>
    </source>
</evidence>
<dbReference type="InterPro" id="IPR010809">
    <property type="entry name" value="FliD_C"/>
</dbReference>
<protein>
    <recommendedName>
        <fullName evidence="5">Flagellar hook-associated protein 2</fullName>
        <shortName evidence="5">HAP2</shortName>
    </recommendedName>
    <alternativeName>
        <fullName evidence="5">Flagellar cap protein</fullName>
    </alternativeName>
</protein>
<comment type="similarity">
    <text evidence="1 5">Belongs to the FliD family.</text>
</comment>
<evidence type="ECO:0000256" key="4">
    <source>
        <dbReference type="ARBA" id="ARBA00023143"/>
    </source>
</evidence>
<dbReference type="Proteomes" id="UP000339690">
    <property type="component" value="Chromosome"/>
</dbReference>
<keyword evidence="9" id="KW-1185">Reference proteome</keyword>
<evidence type="ECO:0000256" key="5">
    <source>
        <dbReference type="RuleBase" id="RU362066"/>
    </source>
</evidence>
<accession>A0A5Q2TGW9</accession>
<sequence length="686" mass="75795">MRISGFASGMDIDSMVNDLMKAESMPLQKMQQEKQLLEWKRDDYRAMNTLLLDFRSSLTNMKLTTSYRARQVSSTDESKINATASSAASQTSFEISEVKQLATAAKLKSEGAISASDADKIDSSKSLYNQNDKLATQVSWKQGAIENETINATANDETIALDANGAVDSSAMNVQLNGKGYEVVTGVTQADLSENQVLLDENNNTLTFATGVLKEGDKVKAEYAHDGLNIDEKELTQATNSYRLSGRSIDISSFELNITGSTDSDGTYTIDQNSANGDTYDLVDNGNVIGTINTNTGAISFNNELDEGTTISAQYQQNYSSFSLGAHTKDGETHRDFLIRGNESLDQVISKVNTSNTGLSMMYDSFTDQLTLSRKETGNFNEGGDEIITGGAFIDNVLRFGNATETGGNNAVFSINGIEDTERTSNNFQIDGVTFNLKQTFTAGEGPVSVNVSNDTEAVYENIKEFVDTYNTLIDSINSKVNQEYYRDYDPLTDDQRASLSEKQQEDWEEMAKSGLLRRDSILQSGLSSMRTDFYTPVNGDTSSVYNQLAEIGITTTSNYLDGGKLEINEAKLKEALEEDPDAVENLFRGSGEEYGEQGIMHRLTDSVNNTMDRITERAGRATATNQQFTIGRNLDDVNKQIQNFEDRLTQVENRYWRQFTAMEKAMQQYNQQAAYLQQQFGGMGM</sequence>
<evidence type="ECO:0000256" key="2">
    <source>
        <dbReference type="ARBA" id="ARBA00011255"/>
    </source>
</evidence>
<keyword evidence="4 5" id="KW-0975">Bacterial flagellum</keyword>
<evidence type="ECO:0000313" key="8">
    <source>
        <dbReference type="EMBL" id="QGH34079.1"/>
    </source>
</evidence>
<organism evidence="8 9">
    <name type="scientific">Gracilibacillus salitolerans</name>
    <dbReference type="NCBI Taxonomy" id="2663022"/>
    <lineage>
        <taxon>Bacteria</taxon>
        <taxon>Bacillati</taxon>
        <taxon>Bacillota</taxon>
        <taxon>Bacilli</taxon>
        <taxon>Bacillales</taxon>
        <taxon>Bacillaceae</taxon>
        <taxon>Gracilibacillus</taxon>
    </lineage>
</organism>
<dbReference type="InterPro" id="IPR003481">
    <property type="entry name" value="FliD_N"/>
</dbReference>
<keyword evidence="8" id="KW-0282">Flagellum</keyword>
<dbReference type="PANTHER" id="PTHR30288">
    <property type="entry name" value="FLAGELLAR CAP/ASSEMBLY PROTEIN FLID"/>
    <property type="match status" value="1"/>
</dbReference>
<feature type="domain" description="Flagellar hook-associated protein 2 C-terminal" evidence="7">
    <location>
        <begin position="408"/>
        <end position="672"/>
    </location>
</feature>
<dbReference type="GO" id="GO:0071973">
    <property type="term" value="P:bacterial-type flagellum-dependent cell motility"/>
    <property type="evidence" value="ECO:0007669"/>
    <property type="project" value="TreeGrafter"/>
</dbReference>
<dbReference type="PANTHER" id="PTHR30288:SF0">
    <property type="entry name" value="FLAGELLAR HOOK-ASSOCIATED PROTEIN 2"/>
    <property type="match status" value="1"/>
</dbReference>
<evidence type="ECO:0000259" key="7">
    <source>
        <dbReference type="Pfam" id="PF07195"/>
    </source>
</evidence>
<dbReference type="GO" id="GO:0009421">
    <property type="term" value="C:bacterial-type flagellum filament cap"/>
    <property type="evidence" value="ECO:0007669"/>
    <property type="project" value="InterPro"/>
</dbReference>
<dbReference type="KEGG" id="grc:GI584_08620"/>
<dbReference type="RefSeq" id="WP_153790979.1">
    <property type="nucleotide sequence ID" value="NZ_CP045915.1"/>
</dbReference>
<reference evidence="8 9" key="1">
    <citation type="submission" date="2019-11" db="EMBL/GenBank/DDBJ databases">
        <title>Gracilibacillus salitolerans sp. nov., a moderate halophile isolated from a saline soil in northwest China.</title>
        <authorList>
            <person name="Gan L."/>
        </authorList>
    </citation>
    <scope>NUCLEOTIDE SEQUENCE [LARGE SCALE GENOMIC DNA]</scope>
    <source>
        <strain evidence="8 9">SCU50</strain>
    </source>
</reference>
<feature type="domain" description="Flagellar hook-associated protein 2 N-terminal" evidence="6">
    <location>
        <begin position="8"/>
        <end position="105"/>
    </location>
</feature>
<dbReference type="GO" id="GO:0005576">
    <property type="term" value="C:extracellular region"/>
    <property type="evidence" value="ECO:0007669"/>
    <property type="project" value="UniProtKB-SubCell"/>
</dbReference>
<keyword evidence="3 5" id="KW-0175">Coiled coil</keyword>
<comment type="function">
    <text evidence="5">Required for morphogenesis and for the elongation of the flagellar filament by facilitating polymerization of the flagellin monomers at the tip of growing filament. Forms a capping structure, which prevents flagellin subunits (transported through the central channel of the flagellum) from leaking out without polymerization at the distal end.</text>
</comment>
<keyword evidence="8" id="KW-0969">Cilium</keyword>
<evidence type="ECO:0000256" key="1">
    <source>
        <dbReference type="ARBA" id="ARBA00009764"/>
    </source>
</evidence>
<evidence type="ECO:0000259" key="6">
    <source>
        <dbReference type="Pfam" id="PF02465"/>
    </source>
</evidence>
<evidence type="ECO:0000256" key="3">
    <source>
        <dbReference type="ARBA" id="ARBA00023054"/>
    </source>
</evidence>
<dbReference type="EMBL" id="CP045915">
    <property type="protein sequence ID" value="QGH34079.1"/>
    <property type="molecule type" value="Genomic_DNA"/>
</dbReference>
<proteinExistence type="inferred from homology"/>
<dbReference type="Pfam" id="PF07195">
    <property type="entry name" value="FliD_C"/>
    <property type="match status" value="1"/>
</dbReference>
<name>A0A5Q2TGW9_9BACI</name>
<dbReference type="Pfam" id="PF02465">
    <property type="entry name" value="FliD_N"/>
    <property type="match status" value="1"/>
</dbReference>
<keyword evidence="5" id="KW-0964">Secreted</keyword>